<dbReference type="CDD" id="cd06288">
    <property type="entry name" value="PBP1_sucrose_transcription_regulator"/>
    <property type="match status" value="1"/>
</dbReference>
<protein>
    <submittedName>
        <fullName evidence="5">LacI family DNA-binding transcriptional regulator</fullName>
    </submittedName>
</protein>
<dbReference type="RefSeq" id="WP_376978479.1">
    <property type="nucleotide sequence ID" value="NZ_JBHLSV010000004.1"/>
</dbReference>
<dbReference type="SUPFAM" id="SSF47413">
    <property type="entry name" value="lambda repressor-like DNA-binding domains"/>
    <property type="match status" value="1"/>
</dbReference>
<dbReference type="CDD" id="cd01392">
    <property type="entry name" value="HTH_LacI"/>
    <property type="match status" value="1"/>
</dbReference>
<dbReference type="Gene3D" id="1.10.260.40">
    <property type="entry name" value="lambda repressor-like DNA-binding domains"/>
    <property type="match status" value="1"/>
</dbReference>
<comment type="caution">
    <text evidence="5">The sequence shown here is derived from an EMBL/GenBank/DDBJ whole genome shotgun (WGS) entry which is preliminary data.</text>
</comment>
<dbReference type="InterPro" id="IPR000843">
    <property type="entry name" value="HTH_LacI"/>
</dbReference>
<reference evidence="5 6" key="1">
    <citation type="submission" date="2024-09" db="EMBL/GenBank/DDBJ databases">
        <authorList>
            <person name="Sun Q."/>
            <person name="Mori K."/>
        </authorList>
    </citation>
    <scope>NUCLEOTIDE SEQUENCE [LARGE SCALE GENOMIC DNA]</scope>
    <source>
        <strain evidence="5 6">CICC 10874</strain>
    </source>
</reference>
<dbReference type="SMART" id="SM00354">
    <property type="entry name" value="HTH_LACI"/>
    <property type="match status" value="1"/>
</dbReference>
<evidence type="ECO:0000256" key="3">
    <source>
        <dbReference type="ARBA" id="ARBA00023163"/>
    </source>
</evidence>
<dbReference type="InterPro" id="IPR028082">
    <property type="entry name" value="Peripla_BP_I"/>
</dbReference>
<evidence type="ECO:0000313" key="5">
    <source>
        <dbReference type="EMBL" id="MFC0673145.1"/>
    </source>
</evidence>
<evidence type="ECO:0000313" key="6">
    <source>
        <dbReference type="Proteomes" id="UP001589793"/>
    </source>
</evidence>
<keyword evidence="3" id="KW-0804">Transcription</keyword>
<dbReference type="PANTHER" id="PTHR30146:SF153">
    <property type="entry name" value="LACTOSE OPERON REPRESSOR"/>
    <property type="match status" value="1"/>
</dbReference>
<dbReference type="Pfam" id="PF13377">
    <property type="entry name" value="Peripla_BP_3"/>
    <property type="match status" value="1"/>
</dbReference>
<dbReference type="Gene3D" id="3.40.50.2300">
    <property type="match status" value="2"/>
</dbReference>
<dbReference type="Proteomes" id="UP001589793">
    <property type="component" value="Unassembled WGS sequence"/>
</dbReference>
<dbReference type="EMBL" id="JBHLSV010000004">
    <property type="protein sequence ID" value="MFC0673145.1"/>
    <property type="molecule type" value="Genomic_DNA"/>
</dbReference>
<keyword evidence="1" id="KW-0805">Transcription regulation</keyword>
<name>A0ABV6R839_9MICO</name>
<dbReference type="PANTHER" id="PTHR30146">
    <property type="entry name" value="LACI-RELATED TRANSCRIPTIONAL REPRESSOR"/>
    <property type="match status" value="1"/>
</dbReference>
<evidence type="ECO:0000259" key="4">
    <source>
        <dbReference type="PROSITE" id="PS50932"/>
    </source>
</evidence>
<dbReference type="Pfam" id="PF00356">
    <property type="entry name" value="LacI"/>
    <property type="match status" value="1"/>
</dbReference>
<keyword evidence="2 5" id="KW-0238">DNA-binding</keyword>
<feature type="domain" description="HTH lacI-type" evidence="4">
    <location>
        <begin position="6"/>
        <end position="48"/>
    </location>
</feature>
<evidence type="ECO:0000256" key="2">
    <source>
        <dbReference type="ARBA" id="ARBA00023125"/>
    </source>
</evidence>
<dbReference type="InterPro" id="IPR010982">
    <property type="entry name" value="Lambda_DNA-bd_dom_sf"/>
</dbReference>
<sequence length="332" mass="34945">MAKKRVTLAQVAEVAEVSVGTASKAINGRGQLSPATRQRVRDTARALGMVLDAGGEHPSAGRSFIVGVLTSDSYGRFTMPILTGAEDTFGVGEIAMLLAESRGDPIRERHYLRTLRNRGIDGLIVTGRSSDSRASLREVIDVPTVYALSPSDDRADTSVVPDDAGGAYRGAQHLVNTGRRSIAVVAGPAHHLASTHRAAGAARALEEAGLQIAGGEVLHGEWSERWGFEAAQRLLAATDFDGVFCANDQIARGVLDCLRDQGRRVPDEVGVVGVDNWSVVVEAARPAITSVDLNLRAVGRRAAELLVQMIAGDAGPGGVELVDCTLVARQSA</sequence>
<dbReference type="SUPFAM" id="SSF53822">
    <property type="entry name" value="Periplasmic binding protein-like I"/>
    <property type="match status" value="1"/>
</dbReference>
<dbReference type="GO" id="GO:0003677">
    <property type="term" value="F:DNA binding"/>
    <property type="evidence" value="ECO:0007669"/>
    <property type="project" value="UniProtKB-KW"/>
</dbReference>
<dbReference type="PROSITE" id="PS50932">
    <property type="entry name" value="HTH_LACI_2"/>
    <property type="match status" value="1"/>
</dbReference>
<gene>
    <name evidence="5" type="ORF">ACFFF6_04145</name>
</gene>
<organism evidence="5 6">
    <name type="scientific">Brachybacterium hainanense</name>
    <dbReference type="NCBI Taxonomy" id="1541174"/>
    <lineage>
        <taxon>Bacteria</taxon>
        <taxon>Bacillati</taxon>
        <taxon>Actinomycetota</taxon>
        <taxon>Actinomycetes</taxon>
        <taxon>Micrococcales</taxon>
        <taxon>Dermabacteraceae</taxon>
        <taxon>Brachybacterium</taxon>
    </lineage>
</organism>
<accession>A0ABV6R839</accession>
<proteinExistence type="predicted"/>
<evidence type="ECO:0000256" key="1">
    <source>
        <dbReference type="ARBA" id="ARBA00023015"/>
    </source>
</evidence>
<dbReference type="InterPro" id="IPR046335">
    <property type="entry name" value="LacI/GalR-like_sensor"/>
</dbReference>
<keyword evidence="6" id="KW-1185">Reference proteome</keyword>